<evidence type="ECO:0000313" key="2">
    <source>
        <dbReference type="Proteomes" id="UP000095283"/>
    </source>
</evidence>
<feature type="transmembrane region" description="Helical" evidence="1">
    <location>
        <begin position="80"/>
        <end position="98"/>
    </location>
</feature>
<name>A0A1I7X3N8_HETBA</name>
<sequence>MKKNSITNVLTHLLLFKIDAALNDPNVCDEVLVNIVQILSLFLCKYGFNMNNNYILLLLLFYLTFTLFSNEMIAGKACEVFGAISYSLLMGLVFCPYYDTYRLLDLKNFTEYSTVALRITSDKLHRGHISAITSNCGSSLKRISQIRGIIIENISRLQTAPFLLMNCSTFYFHALLGVLYIYFNTYLSEEIKFIGEFFSLFFRAFLSQGFASVLFSHLPFGRRCGIILDASKAFGTQVLNCFRSFLAHRCLLTLTGHADKHWKGEAMPNFLSLRLLSLHSKNQPAMLKNLCYMNFLYFLY</sequence>
<dbReference type="Proteomes" id="UP000095283">
    <property type="component" value="Unplaced"/>
</dbReference>
<evidence type="ECO:0000256" key="1">
    <source>
        <dbReference type="SAM" id="Phobius"/>
    </source>
</evidence>
<keyword evidence="1" id="KW-0472">Membrane</keyword>
<proteinExistence type="predicted"/>
<keyword evidence="2" id="KW-1185">Reference proteome</keyword>
<reference evidence="3" key="1">
    <citation type="submission" date="2016-11" db="UniProtKB">
        <authorList>
            <consortium name="WormBaseParasite"/>
        </authorList>
    </citation>
    <scope>IDENTIFICATION</scope>
</reference>
<dbReference type="AlphaFoldDB" id="A0A1I7X3N8"/>
<protein>
    <submittedName>
        <fullName evidence="3">ABC transmembrane type-1 domain-containing protein</fullName>
    </submittedName>
</protein>
<organism evidence="2 3">
    <name type="scientific">Heterorhabditis bacteriophora</name>
    <name type="common">Entomopathogenic nematode worm</name>
    <dbReference type="NCBI Taxonomy" id="37862"/>
    <lineage>
        <taxon>Eukaryota</taxon>
        <taxon>Metazoa</taxon>
        <taxon>Ecdysozoa</taxon>
        <taxon>Nematoda</taxon>
        <taxon>Chromadorea</taxon>
        <taxon>Rhabditida</taxon>
        <taxon>Rhabditina</taxon>
        <taxon>Rhabditomorpha</taxon>
        <taxon>Strongyloidea</taxon>
        <taxon>Heterorhabditidae</taxon>
        <taxon>Heterorhabditis</taxon>
    </lineage>
</organism>
<feature type="transmembrane region" description="Helical" evidence="1">
    <location>
        <begin position="194"/>
        <end position="215"/>
    </location>
</feature>
<evidence type="ECO:0000313" key="3">
    <source>
        <dbReference type="WBParaSite" id="Hba_12077"/>
    </source>
</evidence>
<accession>A0A1I7X3N8</accession>
<keyword evidence="1" id="KW-1133">Transmembrane helix</keyword>
<feature type="transmembrane region" description="Helical" evidence="1">
    <location>
        <begin position="162"/>
        <end position="182"/>
    </location>
</feature>
<feature type="transmembrane region" description="Helical" evidence="1">
    <location>
        <begin position="55"/>
        <end position="74"/>
    </location>
</feature>
<keyword evidence="1" id="KW-0812">Transmembrane</keyword>
<dbReference type="WBParaSite" id="Hba_12077">
    <property type="protein sequence ID" value="Hba_12077"/>
    <property type="gene ID" value="Hba_12077"/>
</dbReference>